<dbReference type="SUPFAM" id="SSF56300">
    <property type="entry name" value="Metallo-dependent phosphatases"/>
    <property type="match status" value="1"/>
</dbReference>
<sequence length="323" mass="36842">MNKAGGRVLFSIVLMIVVLFIYTLWDNNQIKVVNQEILIENLPDDLDDFKIVQITDLHEKEFGENQVKLIKEINSIDYDTIVFTGDMLISGSSRNYQPFYSLIDGIHKKDHALYVPGNSDPSSYVVDGKNQLKKHEFIEGMEARGVKLLESIYTVEEGSFNIQIIDFELSSLDPQKRAAIPTKAKSSLYVQHQNQLLAEMSMLDSAIDTDVIIALNHYPVVDAKIDQLKSDPNRKFRDYDLIMAGHYHGGQIRLPFIGALFVPEPYYERSGLFPPQNRVKGLWEYKKTKQYVSAGLGSSKTVSFLKFRLFNTPEINVLTLKKK</sequence>
<evidence type="ECO:0000313" key="4">
    <source>
        <dbReference type="Proteomes" id="UP000078534"/>
    </source>
</evidence>
<dbReference type="InterPro" id="IPR004843">
    <property type="entry name" value="Calcineurin-like_PHP"/>
</dbReference>
<feature type="domain" description="Calcineurin-like phosphoesterase" evidence="2">
    <location>
        <begin position="49"/>
        <end position="249"/>
    </location>
</feature>
<comment type="caution">
    <text evidence="3">The sequence shown here is derived from an EMBL/GenBank/DDBJ whole genome shotgun (WGS) entry which is preliminary data.</text>
</comment>
<keyword evidence="4" id="KW-1185">Reference proteome</keyword>
<accession>A0A179SWC0</accession>
<dbReference type="PANTHER" id="PTHR31302">
    <property type="entry name" value="TRANSMEMBRANE PROTEIN WITH METALLOPHOSPHOESTERASE DOMAIN-RELATED"/>
    <property type="match status" value="1"/>
</dbReference>
<dbReference type="PANTHER" id="PTHR31302:SF0">
    <property type="entry name" value="TRANSMEMBRANE PROTEIN WITH METALLOPHOSPHOESTERASE DOMAIN"/>
    <property type="match status" value="1"/>
</dbReference>
<keyword evidence="1" id="KW-0472">Membrane</keyword>
<proteinExistence type="predicted"/>
<dbReference type="AlphaFoldDB" id="A0A179SWC0"/>
<feature type="transmembrane region" description="Helical" evidence="1">
    <location>
        <begin position="7"/>
        <end position="25"/>
    </location>
</feature>
<organism evidence="3 4">
    <name type="scientific">Metabacillus litoralis</name>
    <dbReference type="NCBI Taxonomy" id="152268"/>
    <lineage>
        <taxon>Bacteria</taxon>
        <taxon>Bacillati</taxon>
        <taxon>Bacillota</taxon>
        <taxon>Bacilli</taxon>
        <taxon>Bacillales</taxon>
        <taxon>Bacillaceae</taxon>
        <taxon>Metabacillus</taxon>
    </lineage>
</organism>
<dbReference type="InterPro" id="IPR051158">
    <property type="entry name" value="Metallophosphoesterase_sf"/>
</dbReference>
<keyword evidence="1" id="KW-0812">Transmembrane</keyword>
<dbReference type="Pfam" id="PF00149">
    <property type="entry name" value="Metallophos"/>
    <property type="match status" value="1"/>
</dbReference>
<evidence type="ECO:0000256" key="1">
    <source>
        <dbReference type="SAM" id="Phobius"/>
    </source>
</evidence>
<evidence type="ECO:0000259" key="2">
    <source>
        <dbReference type="Pfam" id="PF00149"/>
    </source>
</evidence>
<evidence type="ECO:0000313" key="3">
    <source>
        <dbReference type="EMBL" id="OAS85159.1"/>
    </source>
</evidence>
<dbReference type="EMBL" id="LWSG01000023">
    <property type="protein sequence ID" value="OAS85159.1"/>
    <property type="molecule type" value="Genomic_DNA"/>
</dbReference>
<dbReference type="Proteomes" id="UP000078534">
    <property type="component" value="Unassembled WGS sequence"/>
</dbReference>
<protein>
    <recommendedName>
        <fullName evidence="2">Calcineurin-like phosphoesterase domain-containing protein</fullName>
    </recommendedName>
</protein>
<dbReference type="Gene3D" id="3.60.21.10">
    <property type="match status" value="1"/>
</dbReference>
<dbReference type="InterPro" id="IPR029052">
    <property type="entry name" value="Metallo-depent_PP-like"/>
</dbReference>
<dbReference type="RefSeq" id="WP_066335184.1">
    <property type="nucleotide sequence ID" value="NZ_LWSG01000023.1"/>
</dbReference>
<dbReference type="STRING" id="152268.A6K24_06520"/>
<gene>
    <name evidence="3" type="ORF">A6K24_06520</name>
</gene>
<reference evidence="4" key="1">
    <citation type="submission" date="2016-04" db="EMBL/GenBank/DDBJ databases">
        <authorList>
            <person name="Lyu Z."/>
            <person name="Lyu W."/>
        </authorList>
    </citation>
    <scope>NUCLEOTIDE SEQUENCE [LARGE SCALE GENOMIC DNA]</scope>
    <source>
        <strain evidence="4">C44</strain>
    </source>
</reference>
<keyword evidence="1" id="KW-1133">Transmembrane helix</keyword>
<name>A0A179SWC0_9BACI</name>
<dbReference type="GO" id="GO:0016787">
    <property type="term" value="F:hydrolase activity"/>
    <property type="evidence" value="ECO:0007669"/>
    <property type="project" value="InterPro"/>
</dbReference>